<dbReference type="KEGG" id="ptw:TUM18999_54000"/>
<protein>
    <submittedName>
        <fullName evidence="4">N-acetyltransferase GCN5</fullName>
    </submittedName>
</protein>
<dbReference type="PANTHER" id="PTHR43877:SF2">
    <property type="entry name" value="AMINOALKYLPHOSPHONATE N-ACETYLTRANSFERASE-RELATED"/>
    <property type="match status" value="1"/>
</dbReference>
<keyword evidence="1 4" id="KW-0808">Transferase</keyword>
<evidence type="ECO:0000256" key="2">
    <source>
        <dbReference type="ARBA" id="ARBA00023315"/>
    </source>
</evidence>
<dbReference type="GO" id="GO:0016747">
    <property type="term" value="F:acyltransferase activity, transferring groups other than amino-acyl groups"/>
    <property type="evidence" value="ECO:0007669"/>
    <property type="project" value="InterPro"/>
</dbReference>
<dbReference type="AlphaFoldDB" id="A0A6J4ECZ7"/>
<reference evidence="4 6" key="1">
    <citation type="submission" date="2020-05" db="EMBL/GenBank/DDBJ databases">
        <title>Characterization of novel class B3 metallo-beta-lactamase from novel Pseudomonas species.</title>
        <authorList>
            <person name="Yamada K."/>
            <person name="Aoki K."/>
            <person name="Ishii Y."/>
        </authorList>
    </citation>
    <scope>NUCLEOTIDE SEQUENCE [LARGE SCALE GENOMIC DNA]</scope>
    <source>
        <strain evidence="4 6">TUM18999</strain>
        <strain evidence="5 7">TUM20286</strain>
    </source>
</reference>
<gene>
    <name evidence="4" type="ORF">TUM18999_54000</name>
    <name evidence="5" type="ORF">TUM20286_43960</name>
</gene>
<dbReference type="SUPFAM" id="SSF55729">
    <property type="entry name" value="Acyl-CoA N-acyltransferases (Nat)"/>
    <property type="match status" value="1"/>
</dbReference>
<name>A0A6J4ECZ7_9PSED</name>
<dbReference type="Proteomes" id="UP000509383">
    <property type="component" value="Chromosome"/>
</dbReference>
<dbReference type="EMBL" id="BQKM01000012">
    <property type="protein sequence ID" value="GJN54644.1"/>
    <property type="molecule type" value="Genomic_DNA"/>
</dbReference>
<dbReference type="PANTHER" id="PTHR43877">
    <property type="entry name" value="AMINOALKYLPHOSPHONATE N-ACETYLTRANSFERASE-RELATED-RELATED"/>
    <property type="match status" value="1"/>
</dbReference>
<keyword evidence="2" id="KW-0012">Acyltransferase</keyword>
<dbReference type="PROSITE" id="PS51186">
    <property type="entry name" value="GNAT"/>
    <property type="match status" value="1"/>
</dbReference>
<dbReference type="InterPro" id="IPR050832">
    <property type="entry name" value="Bact_Acetyltransf"/>
</dbReference>
<evidence type="ECO:0000313" key="4">
    <source>
        <dbReference type="EMBL" id="BCG27209.1"/>
    </source>
</evidence>
<dbReference type="InterPro" id="IPR000182">
    <property type="entry name" value="GNAT_dom"/>
</dbReference>
<evidence type="ECO:0000313" key="5">
    <source>
        <dbReference type="EMBL" id="GJN54644.1"/>
    </source>
</evidence>
<keyword evidence="7" id="KW-1185">Reference proteome</keyword>
<sequence>MPDPQPPIELLHLDDDAQLRAAFPVMRELRPQLPDAATFIARVRRQARQGYRLLGACCDGQVLALAGYRELENLIHGRFIYVDDLVADPQRRSRGLGARLLDELAQIGGGLGCQRLVLDTALANSLAQRFYFRQGLLSTGLHFSRPLPVAAPHPSQEN</sequence>
<organism evidence="4 6">
    <name type="scientific">Pseudomonas tohonis</name>
    <dbReference type="NCBI Taxonomy" id="2725477"/>
    <lineage>
        <taxon>Bacteria</taxon>
        <taxon>Pseudomonadati</taxon>
        <taxon>Pseudomonadota</taxon>
        <taxon>Gammaproteobacteria</taxon>
        <taxon>Pseudomonadales</taxon>
        <taxon>Pseudomonadaceae</taxon>
        <taxon>Pseudomonas</taxon>
    </lineage>
</organism>
<evidence type="ECO:0000256" key="1">
    <source>
        <dbReference type="ARBA" id="ARBA00022679"/>
    </source>
</evidence>
<dbReference type="EMBL" id="AP023189">
    <property type="protein sequence ID" value="BCG27209.1"/>
    <property type="molecule type" value="Genomic_DNA"/>
</dbReference>
<dbReference type="InterPro" id="IPR016181">
    <property type="entry name" value="Acyl_CoA_acyltransferase"/>
</dbReference>
<dbReference type="CDD" id="cd04301">
    <property type="entry name" value="NAT_SF"/>
    <property type="match status" value="1"/>
</dbReference>
<evidence type="ECO:0000259" key="3">
    <source>
        <dbReference type="PROSITE" id="PS51186"/>
    </source>
</evidence>
<evidence type="ECO:0000313" key="7">
    <source>
        <dbReference type="Proteomes" id="UP001054892"/>
    </source>
</evidence>
<dbReference type="Proteomes" id="UP001054892">
    <property type="component" value="Unassembled WGS sequence"/>
</dbReference>
<accession>A0A6J4ECZ7</accession>
<dbReference type="Pfam" id="PF00583">
    <property type="entry name" value="Acetyltransf_1"/>
    <property type="match status" value="1"/>
</dbReference>
<proteinExistence type="predicted"/>
<evidence type="ECO:0000313" key="6">
    <source>
        <dbReference type="Proteomes" id="UP000509383"/>
    </source>
</evidence>
<feature type="domain" description="N-acetyltransferase" evidence="3">
    <location>
        <begin position="8"/>
        <end position="154"/>
    </location>
</feature>
<dbReference type="RefSeq" id="WP_173171535.1">
    <property type="nucleotide sequence ID" value="NZ_AP023189.1"/>
</dbReference>
<dbReference type="Gene3D" id="3.40.630.30">
    <property type="match status" value="1"/>
</dbReference>